<dbReference type="GO" id="GO:0035621">
    <property type="term" value="P:ER to Golgi ceramide transport"/>
    <property type="evidence" value="ECO:0007669"/>
    <property type="project" value="TreeGrafter"/>
</dbReference>
<evidence type="ECO:0000256" key="3">
    <source>
        <dbReference type="SAM" id="Coils"/>
    </source>
</evidence>
<evidence type="ECO:0000313" key="5">
    <source>
        <dbReference type="EMBL" id="CAB4011942.1"/>
    </source>
</evidence>
<dbReference type="InterPro" id="IPR002913">
    <property type="entry name" value="START_lipid-bd_dom"/>
</dbReference>
<dbReference type="InterPro" id="IPR051213">
    <property type="entry name" value="START_lipid_transfer"/>
</dbReference>
<dbReference type="PROSITE" id="PS50003">
    <property type="entry name" value="PH_DOMAIN"/>
    <property type="match status" value="1"/>
</dbReference>
<dbReference type="EMBL" id="CACRXK020007320">
    <property type="protein sequence ID" value="CAB4011942.1"/>
    <property type="molecule type" value="Genomic_DNA"/>
</dbReference>
<dbReference type="Pfam" id="PF01852">
    <property type="entry name" value="START"/>
    <property type="match status" value="1"/>
</dbReference>
<dbReference type="GO" id="GO:0005581">
    <property type="term" value="C:collagen trimer"/>
    <property type="evidence" value="ECO:0007669"/>
    <property type="project" value="UniProtKB-KW"/>
</dbReference>
<dbReference type="AlphaFoldDB" id="A0A6S7J3B8"/>
<evidence type="ECO:0000256" key="2">
    <source>
        <dbReference type="ARBA" id="ARBA00022824"/>
    </source>
</evidence>
<evidence type="ECO:0000256" key="1">
    <source>
        <dbReference type="ARBA" id="ARBA00004240"/>
    </source>
</evidence>
<accession>A0A6S7J3B8</accession>
<dbReference type="Gene3D" id="2.30.29.30">
    <property type="entry name" value="Pleckstrin-homology domain (PH domain)/Phosphotyrosine-binding domain (PTB)"/>
    <property type="match status" value="1"/>
</dbReference>
<dbReference type="CDD" id="cd13283">
    <property type="entry name" value="PH_GPBP"/>
    <property type="match status" value="1"/>
</dbReference>
<dbReference type="PANTHER" id="PTHR19308">
    <property type="entry name" value="PHOSPHATIDYLCHOLINE TRANSFER PROTEIN"/>
    <property type="match status" value="1"/>
</dbReference>
<reference evidence="5" key="1">
    <citation type="submission" date="2020-04" db="EMBL/GenBank/DDBJ databases">
        <authorList>
            <person name="Alioto T."/>
            <person name="Alioto T."/>
            <person name="Gomez Garrido J."/>
        </authorList>
    </citation>
    <scope>NUCLEOTIDE SEQUENCE</scope>
    <source>
        <strain evidence="5">A484AB</strain>
    </source>
</reference>
<feature type="region of interest" description="Disordered" evidence="4">
    <location>
        <begin position="223"/>
        <end position="247"/>
    </location>
</feature>
<name>A0A6S7J3B8_PARCT</name>
<keyword evidence="3" id="KW-0175">Coiled coil</keyword>
<dbReference type="PROSITE" id="PS50848">
    <property type="entry name" value="START"/>
    <property type="match status" value="1"/>
</dbReference>
<dbReference type="OrthoDB" id="2344588at2759"/>
<keyword evidence="5" id="KW-0176">Collagen</keyword>
<dbReference type="SMART" id="SM00233">
    <property type="entry name" value="PH"/>
    <property type="match status" value="1"/>
</dbReference>
<dbReference type="InterPro" id="IPR011993">
    <property type="entry name" value="PH-like_dom_sf"/>
</dbReference>
<dbReference type="SMART" id="SM00234">
    <property type="entry name" value="START"/>
    <property type="match status" value="1"/>
</dbReference>
<gene>
    <name evidence="5" type="ORF">PACLA_8A069655</name>
</gene>
<dbReference type="SUPFAM" id="SSF50729">
    <property type="entry name" value="PH domain-like"/>
    <property type="match status" value="1"/>
</dbReference>
<feature type="coiled-coil region" evidence="3">
    <location>
        <begin position="288"/>
        <end position="315"/>
    </location>
</feature>
<organism evidence="5 6">
    <name type="scientific">Paramuricea clavata</name>
    <name type="common">Red gorgonian</name>
    <name type="synonym">Violescent sea-whip</name>
    <dbReference type="NCBI Taxonomy" id="317549"/>
    <lineage>
        <taxon>Eukaryota</taxon>
        <taxon>Metazoa</taxon>
        <taxon>Cnidaria</taxon>
        <taxon>Anthozoa</taxon>
        <taxon>Octocorallia</taxon>
        <taxon>Malacalcyonacea</taxon>
        <taxon>Plexauridae</taxon>
        <taxon>Paramuricea</taxon>
    </lineage>
</organism>
<comment type="caution">
    <text evidence="5">The sequence shown here is derived from an EMBL/GenBank/DDBJ whole genome shotgun (WGS) entry which is preliminary data.</text>
</comment>
<dbReference type="InterPro" id="IPR001849">
    <property type="entry name" value="PH_domain"/>
</dbReference>
<dbReference type="GO" id="GO:0005783">
    <property type="term" value="C:endoplasmic reticulum"/>
    <property type="evidence" value="ECO:0007669"/>
    <property type="project" value="UniProtKB-SubCell"/>
</dbReference>
<dbReference type="SUPFAM" id="SSF55961">
    <property type="entry name" value="Bet v1-like"/>
    <property type="match status" value="1"/>
</dbReference>
<proteinExistence type="predicted"/>
<dbReference type="Gene3D" id="3.30.530.20">
    <property type="match status" value="1"/>
</dbReference>
<evidence type="ECO:0000313" key="6">
    <source>
        <dbReference type="Proteomes" id="UP001152795"/>
    </source>
</evidence>
<sequence>MSDEHSLSITDEDEDETGAAQAKERLVEKEGYLSKWTNYIHGWQDRYVVLQNGTIAYFKCESDRELGCRGSLSLGKAFIEASEFDECRFDVRVNDSVYYLRTAEPEERRSWIDTLEAIKASDSGYGSETSLRKNASMLSLSSATSLTLSSTSSSSFKKGRSLREKLMEMETFRDILCRQVDTLQTYFDGCAENEGSSIHDHDDLRMNDDMFEDDQLVDHDADDEMDELSSTPTPASLMKKRSMSESSPVKMPNKYAIDFKGEAITFKATTSGILATMSHCIDLLSKKEEHWKRKYEKEVEKRKKIEEQCKKALLNAKKKSFVSGPDFVEGPHMMLNEEEFYDAVETALDQHDEEDGANDDLDIRGCEMIEKEGSEEAHRFSKEVDSHIYDSLQYIQEDVDGNWTLVYEDGEMKVHRRDYEEGGVVIDPLKATHTVQGVTGREMAHYFFDKDVRMDWDSTLETCKVIETFSSNTMVFHQLYKRVWPSSQRETLFMSHIREIPSADVSLERLEYEVGNPWLSINYSIDHSGVPVNKYVRATCDVAFFCQTTIAPRTEGEALTRDHISCKITYSCTVNPGGWAPPSVVRAVSKRECPKFLRKIGSFCQTVFKEKDIML</sequence>
<comment type="subcellular location">
    <subcellularLocation>
        <location evidence="1">Endoplasmic reticulum</location>
    </subcellularLocation>
</comment>
<protein>
    <submittedName>
        <fullName evidence="5">Collagen type IV alpha-3-binding -like</fullName>
    </submittedName>
</protein>
<dbReference type="Pfam" id="PF00169">
    <property type="entry name" value="PH"/>
    <property type="match status" value="1"/>
</dbReference>
<dbReference type="PANTHER" id="PTHR19308:SF53">
    <property type="entry name" value="CERAMIDE TRANSFER PROTEIN"/>
    <property type="match status" value="1"/>
</dbReference>
<keyword evidence="2" id="KW-0256">Endoplasmic reticulum</keyword>
<dbReference type="Proteomes" id="UP001152795">
    <property type="component" value="Unassembled WGS sequence"/>
</dbReference>
<dbReference type="InterPro" id="IPR023393">
    <property type="entry name" value="START-like_dom_sf"/>
</dbReference>
<feature type="region of interest" description="Disordered" evidence="4">
    <location>
        <begin position="1"/>
        <end position="22"/>
    </location>
</feature>
<keyword evidence="6" id="KW-1185">Reference proteome</keyword>
<evidence type="ECO:0000256" key="4">
    <source>
        <dbReference type="SAM" id="MobiDB-lite"/>
    </source>
</evidence>
<dbReference type="GO" id="GO:0008289">
    <property type="term" value="F:lipid binding"/>
    <property type="evidence" value="ECO:0007669"/>
    <property type="project" value="InterPro"/>
</dbReference>